<evidence type="ECO:0000313" key="8">
    <source>
        <dbReference type="Proteomes" id="UP000476064"/>
    </source>
</evidence>
<dbReference type="EC" id="5.4.99.-" evidence="4"/>
<dbReference type="PANTHER" id="PTHR21600">
    <property type="entry name" value="MITOCHONDRIAL RNA PSEUDOURIDINE SYNTHASE"/>
    <property type="match status" value="1"/>
</dbReference>
<dbReference type="NCBIfam" id="TIGR00005">
    <property type="entry name" value="rluA_subfam"/>
    <property type="match status" value="1"/>
</dbReference>
<dbReference type="GO" id="GO:0000455">
    <property type="term" value="P:enzyme-directed rRNA pseudouridine synthesis"/>
    <property type="evidence" value="ECO:0007669"/>
    <property type="project" value="TreeGrafter"/>
</dbReference>
<dbReference type="GO" id="GO:0009982">
    <property type="term" value="F:pseudouridine synthase activity"/>
    <property type="evidence" value="ECO:0007669"/>
    <property type="project" value="InterPro"/>
</dbReference>
<evidence type="ECO:0000256" key="1">
    <source>
        <dbReference type="ARBA" id="ARBA00000073"/>
    </source>
</evidence>
<reference evidence="7 8" key="1">
    <citation type="submission" date="2020-01" db="EMBL/GenBank/DDBJ databases">
        <title>Paenibacillus sp. nov., isolated from tomato rhizosphere.</title>
        <authorList>
            <person name="Weon H.-Y."/>
            <person name="Lee S.A."/>
        </authorList>
    </citation>
    <scope>NUCLEOTIDE SEQUENCE [LARGE SCALE GENOMIC DNA]</scope>
    <source>
        <strain evidence="7 8">12200R-189</strain>
    </source>
</reference>
<evidence type="ECO:0000256" key="2">
    <source>
        <dbReference type="ARBA" id="ARBA00010876"/>
    </source>
</evidence>
<sequence>MSETLYYPPLTVRVGEEDAGKMVRTVLERRLGVSRKLLSRLKLTELGITANGERVYTNDRVEAGDVLELRMEQEESDDILPEPMALDIVFEDADVLIVNKPPGLIVHPTHGHYTGTLANGVVHYWKSRGERVRFRPIHRLDEETSGLVAIAKTAYVHQQLSEQLQNGEVDKRYRAYVYGAPPAAAATVDEPIDRDKENPHLRVVTPDGYPSMTHYEVEDIYGGGAAAKVSLKLETGRTHQIRVHMKHVGCPLVGDKLYGYAGSGAANGRSEPDGENGLDRQSGKDEAGGRGGPYKLDPERERGIQSGHDAAARSASAKPRVADVLEAAVDRQALHAAKLSFTHPITRERMSFEASLPDDLRRLEAEMLKL</sequence>
<organism evidence="7 8">
    <name type="scientific">Paenibacillus lycopersici</name>
    <dbReference type="NCBI Taxonomy" id="2704462"/>
    <lineage>
        <taxon>Bacteria</taxon>
        <taxon>Bacillati</taxon>
        <taxon>Bacillota</taxon>
        <taxon>Bacilli</taxon>
        <taxon>Bacillales</taxon>
        <taxon>Paenibacillaceae</taxon>
        <taxon>Paenibacillus</taxon>
    </lineage>
</organism>
<dbReference type="InterPro" id="IPR050188">
    <property type="entry name" value="RluA_PseudoU_synthase"/>
</dbReference>
<dbReference type="GO" id="GO:0140098">
    <property type="term" value="F:catalytic activity, acting on RNA"/>
    <property type="evidence" value="ECO:0007669"/>
    <property type="project" value="UniProtKB-ARBA"/>
</dbReference>
<gene>
    <name evidence="7" type="ORF">GXP70_23500</name>
</gene>
<evidence type="ECO:0000259" key="6">
    <source>
        <dbReference type="Pfam" id="PF00849"/>
    </source>
</evidence>
<protein>
    <recommendedName>
        <fullName evidence="4">Pseudouridine synthase</fullName>
        <ecNumber evidence="4">5.4.99.-</ecNumber>
    </recommendedName>
</protein>
<dbReference type="GO" id="GO:0003723">
    <property type="term" value="F:RNA binding"/>
    <property type="evidence" value="ECO:0007669"/>
    <property type="project" value="InterPro"/>
</dbReference>
<keyword evidence="8" id="KW-1185">Reference proteome</keyword>
<dbReference type="InterPro" id="IPR006145">
    <property type="entry name" value="PsdUridine_synth_RsuA/RluA"/>
</dbReference>
<keyword evidence="4" id="KW-0413">Isomerase</keyword>
<dbReference type="InterPro" id="IPR020103">
    <property type="entry name" value="PsdUridine_synth_cat_dom_sf"/>
</dbReference>
<dbReference type="SUPFAM" id="SSF55120">
    <property type="entry name" value="Pseudouridine synthase"/>
    <property type="match status" value="1"/>
</dbReference>
<dbReference type="InterPro" id="IPR006225">
    <property type="entry name" value="PsdUridine_synth_RluC/D"/>
</dbReference>
<comment type="catalytic activity">
    <reaction evidence="1 4">
        <text>a uridine in RNA = a pseudouridine in RNA</text>
        <dbReference type="Rhea" id="RHEA:48348"/>
        <dbReference type="Rhea" id="RHEA-COMP:12068"/>
        <dbReference type="Rhea" id="RHEA-COMP:12069"/>
        <dbReference type="ChEBI" id="CHEBI:65314"/>
        <dbReference type="ChEBI" id="CHEBI:65315"/>
    </reaction>
</comment>
<dbReference type="AlphaFoldDB" id="A0A6C0G544"/>
<accession>A0A6C0G544</accession>
<comment type="function">
    <text evidence="4">Responsible for synthesis of pseudouridine from uracil.</text>
</comment>
<dbReference type="EMBL" id="CP048209">
    <property type="protein sequence ID" value="QHT62649.1"/>
    <property type="molecule type" value="Genomic_DNA"/>
</dbReference>
<evidence type="ECO:0000256" key="5">
    <source>
        <dbReference type="SAM" id="MobiDB-lite"/>
    </source>
</evidence>
<evidence type="ECO:0000256" key="4">
    <source>
        <dbReference type="RuleBase" id="RU362028"/>
    </source>
</evidence>
<feature type="region of interest" description="Disordered" evidence="5">
    <location>
        <begin position="264"/>
        <end position="318"/>
    </location>
</feature>
<dbReference type="Proteomes" id="UP000476064">
    <property type="component" value="Chromosome"/>
</dbReference>
<feature type="active site" evidence="3">
    <location>
        <position position="141"/>
    </location>
</feature>
<name>A0A6C0G544_9BACL</name>
<dbReference type="PANTHER" id="PTHR21600:SF44">
    <property type="entry name" value="RIBOSOMAL LARGE SUBUNIT PSEUDOURIDINE SYNTHASE D"/>
    <property type="match status" value="1"/>
</dbReference>
<dbReference type="RefSeq" id="WP_162359081.1">
    <property type="nucleotide sequence ID" value="NZ_CP048209.1"/>
</dbReference>
<dbReference type="Pfam" id="PF00849">
    <property type="entry name" value="PseudoU_synth_2"/>
    <property type="match status" value="1"/>
</dbReference>
<dbReference type="Gene3D" id="3.30.2350.10">
    <property type="entry name" value="Pseudouridine synthase"/>
    <property type="match status" value="2"/>
</dbReference>
<evidence type="ECO:0000256" key="3">
    <source>
        <dbReference type="PIRSR" id="PIRSR606225-1"/>
    </source>
</evidence>
<evidence type="ECO:0000313" key="7">
    <source>
        <dbReference type="EMBL" id="QHT62649.1"/>
    </source>
</evidence>
<feature type="domain" description="Pseudouridine synthase RsuA/RluA-like" evidence="6">
    <location>
        <begin position="94"/>
        <end position="247"/>
    </location>
</feature>
<dbReference type="CDD" id="cd02869">
    <property type="entry name" value="PseudoU_synth_RluA_like"/>
    <property type="match status" value="1"/>
</dbReference>
<dbReference type="KEGG" id="plyc:GXP70_23500"/>
<comment type="similarity">
    <text evidence="2 4">Belongs to the pseudouridine synthase RluA family.</text>
</comment>
<feature type="compositionally biased region" description="Basic and acidic residues" evidence="5">
    <location>
        <begin position="277"/>
        <end position="288"/>
    </location>
</feature>
<proteinExistence type="inferred from homology"/>